<organism evidence="3 4">
    <name type="scientific">Pseudoalteromonas lipolytica</name>
    <dbReference type="NCBI Taxonomy" id="570156"/>
    <lineage>
        <taxon>Bacteria</taxon>
        <taxon>Pseudomonadati</taxon>
        <taxon>Pseudomonadota</taxon>
        <taxon>Gammaproteobacteria</taxon>
        <taxon>Alteromonadales</taxon>
        <taxon>Pseudoalteromonadaceae</taxon>
        <taxon>Pseudoalteromonas</taxon>
    </lineage>
</organism>
<dbReference type="Proteomes" id="UP000050378">
    <property type="component" value="Unassembled WGS sequence"/>
</dbReference>
<sequence length="154" mass="17000">MLNRELIGPSLFLVLFTLYALVAWQIPLMPFEEYESVTSATLPKVYAVFGIVVCVLSIGANLLKQAPAEKADLLSKGNLLRTFALLVLMVAYSAMLEPFGFLIATSAFLITGFFIMGERRKAVLLFASVPVAVVFWFLMTQVLGIYLVPGNLWS</sequence>
<feature type="transmembrane region" description="Helical" evidence="1">
    <location>
        <begin position="123"/>
        <end position="148"/>
    </location>
</feature>
<dbReference type="STRING" id="570156.AOG27_07145"/>
<dbReference type="OrthoDB" id="6214403at2"/>
<name>A0A0P7D610_9GAMM</name>
<feature type="transmembrane region" description="Helical" evidence="1">
    <location>
        <begin position="45"/>
        <end position="63"/>
    </location>
</feature>
<dbReference type="PATRIC" id="fig|570156.3.peg.2484"/>
<accession>A0A0P7D610</accession>
<evidence type="ECO:0000313" key="4">
    <source>
        <dbReference type="Proteomes" id="UP000050378"/>
    </source>
</evidence>
<feature type="transmembrane region" description="Helical" evidence="1">
    <location>
        <begin position="6"/>
        <end position="24"/>
    </location>
</feature>
<proteinExistence type="predicted"/>
<dbReference type="Pfam" id="PF07331">
    <property type="entry name" value="TctB"/>
    <property type="match status" value="1"/>
</dbReference>
<evidence type="ECO:0000313" key="3">
    <source>
        <dbReference type="EMBL" id="KPM84071.1"/>
    </source>
</evidence>
<gene>
    <name evidence="3" type="ORF">AOG27_07145</name>
</gene>
<feature type="transmembrane region" description="Helical" evidence="1">
    <location>
        <begin position="83"/>
        <end position="116"/>
    </location>
</feature>
<keyword evidence="1" id="KW-0812">Transmembrane</keyword>
<comment type="caution">
    <text evidence="3">The sequence shown here is derived from an EMBL/GenBank/DDBJ whole genome shotgun (WGS) entry which is preliminary data.</text>
</comment>
<dbReference type="EMBL" id="LJTC01000004">
    <property type="protein sequence ID" value="KPM84071.1"/>
    <property type="molecule type" value="Genomic_DNA"/>
</dbReference>
<dbReference type="AlphaFoldDB" id="A0A0P7D610"/>
<keyword evidence="1" id="KW-0472">Membrane</keyword>
<evidence type="ECO:0000259" key="2">
    <source>
        <dbReference type="Pfam" id="PF07331"/>
    </source>
</evidence>
<reference evidence="3 4" key="1">
    <citation type="submission" date="2015-09" db="EMBL/GenBank/DDBJ databases">
        <title>Draft Genome Sequence of Pseudoalteromonas lipolytica UCD-48B.</title>
        <authorList>
            <person name="Krusor M."/>
            <person name="Coil D.A."/>
            <person name="Lang J.M."/>
            <person name="Eisen J.A."/>
            <person name="Alexiev A."/>
        </authorList>
    </citation>
    <scope>NUCLEOTIDE SEQUENCE [LARGE SCALE GENOMIC DNA]</scope>
    <source>
        <strain evidence="3 4">UCD-48B</strain>
    </source>
</reference>
<dbReference type="RefSeq" id="WP_054552330.1">
    <property type="nucleotide sequence ID" value="NZ_LJTC01000004.1"/>
</dbReference>
<dbReference type="InterPro" id="IPR009936">
    <property type="entry name" value="DUF1468"/>
</dbReference>
<protein>
    <submittedName>
        <fullName evidence="3">Tricarboxylic transporter</fullName>
    </submittedName>
</protein>
<evidence type="ECO:0000256" key="1">
    <source>
        <dbReference type="SAM" id="Phobius"/>
    </source>
</evidence>
<feature type="domain" description="DUF1468" evidence="2">
    <location>
        <begin position="11"/>
        <end position="147"/>
    </location>
</feature>
<keyword evidence="1" id="KW-1133">Transmembrane helix</keyword>